<evidence type="ECO:0000313" key="4">
    <source>
        <dbReference type="Proteomes" id="UP000663722"/>
    </source>
</evidence>
<dbReference type="Proteomes" id="UP000663722">
    <property type="component" value="Chromosome"/>
</dbReference>
<dbReference type="Gene3D" id="3.40.190.10">
    <property type="entry name" value="Periplasmic binding protein-like II"/>
    <property type="match status" value="2"/>
</dbReference>
<keyword evidence="1" id="KW-0732">Signal</keyword>
<evidence type="ECO:0000256" key="1">
    <source>
        <dbReference type="ARBA" id="ARBA00022729"/>
    </source>
</evidence>
<proteinExistence type="predicted"/>
<dbReference type="KEGG" id="dmm:dnm_083170"/>
<dbReference type="SMART" id="SM00062">
    <property type="entry name" value="PBPb"/>
    <property type="match status" value="1"/>
</dbReference>
<dbReference type="SUPFAM" id="SSF53850">
    <property type="entry name" value="Periplasmic binding protein-like II"/>
    <property type="match status" value="1"/>
</dbReference>
<sequence>MRSKLFLFIFLYLFGMTLFIFPHDLLAQSQVLGTWYIPHYVENKDSGVFIDLFKRLENRTGKNIEIKIYPPKRSMLLFNENKLDIIFPAMDIHMPKNIIKSEFVFQKEIYAFVLEGEPVPLSVEDLTGKKVGLVSGYSYPKSVTHSKDIEVDYSNSPINNIRKLNAGRFDVILDDIRLVEDALIKIGIKNVIYNHKKPFALIDFYFAFHSTPEGERMANLFSKAIREMKADGIIKKIIMTE</sequence>
<dbReference type="EMBL" id="CP061800">
    <property type="protein sequence ID" value="QTA92241.1"/>
    <property type="molecule type" value="Genomic_DNA"/>
</dbReference>
<dbReference type="RefSeq" id="WP_207679684.1">
    <property type="nucleotide sequence ID" value="NZ_CP061800.1"/>
</dbReference>
<protein>
    <submittedName>
        <fullName evidence="3">Extracellular solute-binding protein, family 3</fullName>
    </submittedName>
</protein>
<dbReference type="InterPro" id="IPR001638">
    <property type="entry name" value="Solute-binding_3/MltF_N"/>
</dbReference>
<organism evidence="3 4">
    <name type="scientific">Desulfonema magnum</name>
    <dbReference type="NCBI Taxonomy" id="45655"/>
    <lineage>
        <taxon>Bacteria</taxon>
        <taxon>Pseudomonadati</taxon>
        <taxon>Thermodesulfobacteriota</taxon>
        <taxon>Desulfobacteria</taxon>
        <taxon>Desulfobacterales</taxon>
        <taxon>Desulfococcaceae</taxon>
        <taxon>Desulfonema</taxon>
    </lineage>
</organism>
<reference evidence="3" key="1">
    <citation type="journal article" date="2021" name="Microb. Physiol.">
        <title>Proteogenomic Insights into the Physiology of Marine, Sulfate-Reducing, Filamentous Desulfonema limicola and Desulfonema magnum.</title>
        <authorList>
            <person name="Schnaars V."/>
            <person name="Wohlbrand L."/>
            <person name="Scheve S."/>
            <person name="Hinrichs C."/>
            <person name="Reinhardt R."/>
            <person name="Rabus R."/>
        </authorList>
    </citation>
    <scope>NUCLEOTIDE SEQUENCE</scope>
    <source>
        <strain evidence="3">4be13</strain>
    </source>
</reference>
<keyword evidence="4" id="KW-1185">Reference proteome</keyword>
<dbReference type="PANTHER" id="PTHR35936">
    <property type="entry name" value="MEMBRANE-BOUND LYTIC MUREIN TRANSGLYCOSYLASE F"/>
    <property type="match status" value="1"/>
</dbReference>
<gene>
    <name evidence="3" type="ORF">dnm_083170</name>
</gene>
<evidence type="ECO:0000313" key="3">
    <source>
        <dbReference type="EMBL" id="QTA92241.1"/>
    </source>
</evidence>
<evidence type="ECO:0000259" key="2">
    <source>
        <dbReference type="SMART" id="SM00062"/>
    </source>
</evidence>
<accession>A0A975BUY5</accession>
<dbReference type="AlphaFoldDB" id="A0A975BUY5"/>
<name>A0A975BUY5_9BACT</name>
<dbReference type="PANTHER" id="PTHR35936:SF25">
    <property type="entry name" value="ABC TRANSPORTER SUBSTRATE-BINDING PROTEIN"/>
    <property type="match status" value="1"/>
</dbReference>
<feature type="domain" description="Solute-binding protein family 3/N-terminal" evidence="2">
    <location>
        <begin position="31"/>
        <end position="241"/>
    </location>
</feature>